<organism evidence="1">
    <name type="scientific">Rhizophora mucronata</name>
    <name type="common">Asiatic mangrove</name>
    <dbReference type="NCBI Taxonomy" id="61149"/>
    <lineage>
        <taxon>Eukaryota</taxon>
        <taxon>Viridiplantae</taxon>
        <taxon>Streptophyta</taxon>
        <taxon>Embryophyta</taxon>
        <taxon>Tracheophyta</taxon>
        <taxon>Spermatophyta</taxon>
        <taxon>Magnoliopsida</taxon>
        <taxon>eudicotyledons</taxon>
        <taxon>Gunneridae</taxon>
        <taxon>Pentapetalae</taxon>
        <taxon>rosids</taxon>
        <taxon>fabids</taxon>
        <taxon>Malpighiales</taxon>
        <taxon>Rhizophoraceae</taxon>
        <taxon>Rhizophora</taxon>
    </lineage>
</organism>
<evidence type="ECO:0000313" key="1">
    <source>
        <dbReference type="EMBL" id="MBX47140.1"/>
    </source>
</evidence>
<proteinExistence type="predicted"/>
<dbReference type="AlphaFoldDB" id="A0A2P2NXF4"/>
<protein>
    <submittedName>
        <fullName evidence="1">Uncharacterized protein</fullName>
    </submittedName>
</protein>
<name>A0A2P2NXF4_RHIMU</name>
<reference evidence="1" key="1">
    <citation type="submission" date="2018-02" db="EMBL/GenBank/DDBJ databases">
        <title>Rhizophora mucronata_Transcriptome.</title>
        <authorList>
            <person name="Meera S.P."/>
            <person name="Sreeshan A."/>
            <person name="Augustine A."/>
        </authorList>
    </citation>
    <scope>NUCLEOTIDE SEQUENCE</scope>
    <source>
        <tissue evidence="1">Leaf</tissue>
    </source>
</reference>
<dbReference type="EMBL" id="GGEC01066656">
    <property type="protein sequence ID" value="MBX47140.1"/>
    <property type="molecule type" value="Transcribed_RNA"/>
</dbReference>
<sequence>MHLLTIASNQDSLNLGHPHIPFAGLFCQLQKFLSRMGIYLCFPLDNHSQISVSISTHNDQDT</sequence>
<accession>A0A2P2NXF4</accession>